<evidence type="ECO:0000313" key="1">
    <source>
        <dbReference type="EMBL" id="CAG8678160.1"/>
    </source>
</evidence>
<name>A0ABN7UWS3_GIGMA</name>
<dbReference type="EMBL" id="CAJVQB010006147">
    <property type="protein sequence ID" value="CAG8678160.1"/>
    <property type="molecule type" value="Genomic_DNA"/>
</dbReference>
<accession>A0ABN7UWS3</accession>
<reference evidence="1 2" key="1">
    <citation type="submission" date="2021-06" db="EMBL/GenBank/DDBJ databases">
        <authorList>
            <person name="Kallberg Y."/>
            <person name="Tangrot J."/>
            <person name="Rosling A."/>
        </authorList>
    </citation>
    <scope>NUCLEOTIDE SEQUENCE [LARGE SCALE GENOMIC DNA]</scope>
    <source>
        <strain evidence="1 2">120-4 pot B 10/14</strain>
    </source>
</reference>
<evidence type="ECO:0000313" key="2">
    <source>
        <dbReference type="Proteomes" id="UP000789901"/>
    </source>
</evidence>
<organism evidence="1 2">
    <name type="scientific">Gigaspora margarita</name>
    <dbReference type="NCBI Taxonomy" id="4874"/>
    <lineage>
        <taxon>Eukaryota</taxon>
        <taxon>Fungi</taxon>
        <taxon>Fungi incertae sedis</taxon>
        <taxon>Mucoromycota</taxon>
        <taxon>Glomeromycotina</taxon>
        <taxon>Glomeromycetes</taxon>
        <taxon>Diversisporales</taxon>
        <taxon>Gigasporaceae</taxon>
        <taxon>Gigaspora</taxon>
    </lineage>
</organism>
<protein>
    <submittedName>
        <fullName evidence="1">37773_t:CDS:1</fullName>
    </submittedName>
</protein>
<dbReference type="Proteomes" id="UP000789901">
    <property type="component" value="Unassembled WGS sequence"/>
</dbReference>
<sequence length="100" mass="11422">MEKINVYFAEDTCSALEKTFQGLEEKKHTYTENKRDSPTNILQMTILAATDVKVYISLIISGLSTIGLKSSDWVEIIEHEVAVKNLEANNFYRKILWPLA</sequence>
<proteinExistence type="predicted"/>
<keyword evidence="2" id="KW-1185">Reference proteome</keyword>
<comment type="caution">
    <text evidence="1">The sequence shown here is derived from an EMBL/GenBank/DDBJ whole genome shotgun (WGS) entry which is preliminary data.</text>
</comment>
<gene>
    <name evidence="1" type="ORF">GMARGA_LOCUS10805</name>
</gene>